<keyword evidence="2" id="KW-0378">Hydrolase</keyword>
<keyword evidence="4" id="KW-0067">ATP-binding</keyword>
<feature type="non-terminal residue" evidence="5">
    <location>
        <position position="206"/>
    </location>
</feature>
<dbReference type="Proteomes" id="UP000054359">
    <property type="component" value="Unassembled WGS sequence"/>
</dbReference>
<name>A0A087UJW1_STEMI</name>
<dbReference type="GO" id="GO:0009378">
    <property type="term" value="F:four-way junction helicase activity"/>
    <property type="evidence" value="ECO:0007669"/>
    <property type="project" value="TreeGrafter"/>
</dbReference>
<evidence type="ECO:0000256" key="2">
    <source>
        <dbReference type="ARBA" id="ARBA00022801"/>
    </source>
</evidence>
<keyword evidence="6" id="KW-1185">Reference proteome</keyword>
<sequence length="206" mass="23765">MRTEDSDDVKQYTQARDIEKIVVPLGDKLTSLKSKFLDIINGYLKRLSQRKAITPKNPASLSKFQVLKMRDAFSQHPPKNMDKYSYGLCLADFSLCISLYHAYELLMLHGARSFYNFLIGVVNGDKSIPHARAELLKNEDFDEMINIVKENYIADSDENNDQRVGKIVLPSHPKLEKLQEVVLNHFRSYRDSAQGTRVMVFSQYRD</sequence>
<dbReference type="GO" id="GO:0045003">
    <property type="term" value="P:double-strand break repair via synthesis-dependent strand annealing"/>
    <property type="evidence" value="ECO:0007669"/>
    <property type="project" value="TreeGrafter"/>
</dbReference>
<gene>
    <name evidence="5" type="ORF">X975_23869</name>
</gene>
<dbReference type="PANTHER" id="PTHR14025">
    <property type="entry name" value="FANCONI ANEMIA GROUP M FANCM FAMILY MEMBER"/>
    <property type="match status" value="1"/>
</dbReference>
<evidence type="ECO:0000256" key="1">
    <source>
        <dbReference type="ARBA" id="ARBA00022741"/>
    </source>
</evidence>
<dbReference type="GO" id="GO:0036297">
    <property type="term" value="P:interstrand cross-link repair"/>
    <property type="evidence" value="ECO:0007669"/>
    <property type="project" value="TreeGrafter"/>
</dbReference>
<proteinExistence type="predicted"/>
<protein>
    <submittedName>
        <fullName evidence="5">Fanconi anemia group M protein-like protein</fullName>
    </submittedName>
</protein>
<keyword evidence="3" id="KW-0347">Helicase</keyword>
<dbReference type="GO" id="GO:0000400">
    <property type="term" value="F:four-way junction DNA binding"/>
    <property type="evidence" value="ECO:0007669"/>
    <property type="project" value="TreeGrafter"/>
</dbReference>
<dbReference type="CDD" id="cd12091">
    <property type="entry name" value="FANCM_ID"/>
    <property type="match status" value="1"/>
</dbReference>
<evidence type="ECO:0000313" key="6">
    <source>
        <dbReference type="Proteomes" id="UP000054359"/>
    </source>
</evidence>
<dbReference type="Gene3D" id="1.20.1320.20">
    <property type="entry name" value="hef helicase domain"/>
    <property type="match status" value="1"/>
</dbReference>
<keyword evidence="1" id="KW-0547">Nucleotide-binding</keyword>
<dbReference type="InterPro" id="IPR039686">
    <property type="entry name" value="FANCM/Mph1-like_ID"/>
</dbReference>
<organism evidence="5 6">
    <name type="scientific">Stegodyphus mimosarum</name>
    <name type="common">African social velvet spider</name>
    <dbReference type="NCBI Taxonomy" id="407821"/>
    <lineage>
        <taxon>Eukaryota</taxon>
        <taxon>Metazoa</taxon>
        <taxon>Ecdysozoa</taxon>
        <taxon>Arthropoda</taxon>
        <taxon>Chelicerata</taxon>
        <taxon>Arachnida</taxon>
        <taxon>Araneae</taxon>
        <taxon>Araneomorphae</taxon>
        <taxon>Entelegynae</taxon>
        <taxon>Eresoidea</taxon>
        <taxon>Eresidae</taxon>
        <taxon>Stegodyphus</taxon>
    </lineage>
</organism>
<dbReference type="PANTHER" id="PTHR14025:SF20">
    <property type="entry name" value="FANCONI ANEMIA GROUP M PROTEIN"/>
    <property type="match status" value="1"/>
</dbReference>
<evidence type="ECO:0000256" key="3">
    <source>
        <dbReference type="ARBA" id="ARBA00022806"/>
    </source>
</evidence>
<dbReference type="EMBL" id="KK120161">
    <property type="protein sequence ID" value="KFM77650.1"/>
    <property type="molecule type" value="Genomic_DNA"/>
</dbReference>
<evidence type="ECO:0000256" key="4">
    <source>
        <dbReference type="ARBA" id="ARBA00022840"/>
    </source>
</evidence>
<evidence type="ECO:0000313" key="5">
    <source>
        <dbReference type="EMBL" id="KFM77650.1"/>
    </source>
</evidence>
<accession>A0A087UJW1</accession>
<dbReference type="GO" id="GO:0043138">
    <property type="term" value="F:3'-5' DNA helicase activity"/>
    <property type="evidence" value="ECO:0007669"/>
    <property type="project" value="InterPro"/>
</dbReference>
<dbReference type="AlphaFoldDB" id="A0A087UJW1"/>
<dbReference type="STRING" id="407821.A0A087UJW1"/>
<reference evidence="5 6" key="1">
    <citation type="submission" date="2013-11" db="EMBL/GenBank/DDBJ databases">
        <title>Genome sequencing of Stegodyphus mimosarum.</title>
        <authorList>
            <person name="Bechsgaard J."/>
        </authorList>
    </citation>
    <scope>NUCLEOTIDE SEQUENCE [LARGE SCALE GENOMIC DNA]</scope>
</reference>
<dbReference type="OrthoDB" id="6513042at2759"/>
<dbReference type="GO" id="GO:0016787">
    <property type="term" value="F:hydrolase activity"/>
    <property type="evidence" value="ECO:0007669"/>
    <property type="project" value="UniProtKB-KW"/>
</dbReference>
<dbReference type="GO" id="GO:0005524">
    <property type="term" value="F:ATP binding"/>
    <property type="evidence" value="ECO:0007669"/>
    <property type="project" value="UniProtKB-KW"/>
</dbReference>